<proteinExistence type="inferred from homology"/>
<comment type="function">
    <text evidence="3 6">Allows the formation of correctly charged Asn-tRNA(Asn) or Gln-tRNA(Gln) through the transamidation of misacylated Asp-tRNA(Asn) or Glu-tRNA(Gln) in organisms which lack either or both of asparaginyl-tRNA or glutaminyl-tRNA synthetases. The reaction takes place in the presence of glutamine and ATP through an activated phospho-Asp-tRNA(Asn) or phospho-Glu-tRNA(Gln).</text>
</comment>
<comment type="subunit">
    <text evidence="2 6">Heterotrimer of A, B and C subunits.</text>
</comment>
<evidence type="ECO:0000256" key="2">
    <source>
        <dbReference type="ARBA" id="ARBA00011123"/>
    </source>
</evidence>
<keyword evidence="8" id="KW-1185">Reference proteome</keyword>
<dbReference type="GO" id="GO:0006450">
    <property type="term" value="P:regulation of translational fidelity"/>
    <property type="evidence" value="ECO:0007669"/>
    <property type="project" value="InterPro"/>
</dbReference>
<accession>A0A0R3JVE2</accession>
<dbReference type="RefSeq" id="WP_057976482.1">
    <property type="nucleotide sequence ID" value="NZ_LKHP01000002.1"/>
</dbReference>
<sequence>MSVDKKQVDYVAKLARLEFSEDEKEKFVQDFNNILQFVEQLKEVDTENVEISITNYAAFNVLREDKIEKSMDREDALLNAPDKENGYFKVPKVVE</sequence>
<comment type="catalytic activity">
    <reaction evidence="4 6">
        <text>L-aspartyl-tRNA(Asn) + L-glutamine + ATP + H2O = L-asparaginyl-tRNA(Asn) + L-glutamate + ADP + phosphate + 2 H(+)</text>
        <dbReference type="Rhea" id="RHEA:14513"/>
        <dbReference type="Rhea" id="RHEA-COMP:9674"/>
        <dbReference type="Rhea" id="RHEA-COMP:9677"/>
        <dbReference type="ChEBI" id="CHEBI:15377"/>
        <dbReference type="ChEBI" id="CHEBI:15378"/>
        <dbReference type="ChEBI" id="CHEBI:29985"/>
        <dbReference type="ChEBI" id="CHEBI:30616"/>
        <dbReference type="ChEBI" id="CHEBI:43474"/>
        <dbReference type="ChEBI" id="CHEBI:58359"/>
        <dbReference type="ChEBI" id="CHEBI:78515"/>
        <dbReference type="ChEBI" id="CHEBI:78516"/>
        <dbReference type="ChEBI" id="CHEBI:456216"/>
    </reaction>
</comment>
<keyword evidence="7" id="KW-0808">Transferase</keyword>
<dbReference type="AlphaFoldDB" id="A0A0R3JVE2"/>
<dbReference type="GO" id="GO:0016740">
    <property type="term" value="F:transferase activity"/>
    <property type="evidence" value="ECO:0007669"/>
    <property type="project" value="UniProtKB-KW"/>
</dbReference>
<dbReference type="STRING" id="908809.ABG79_00337"/>
<dbReference type="GO" id="GO:0050567">
    <property type="term" value="F:glutaminyl-tRNA synthase (glutamine-hydrolyzing) activity"/>
    <property type="evidence" value="ECO:0007669"/>
    <property type="project" value="UniProtKB-UniRule"/>
</dbReference>
<dbReference type="GO" id="GO:0050566">
    <property type="term" value="F:asparaginyl-tRNA synthase (glutamine-hydrolyzing) activity"/>
    <property type="evidence" value="ECO:0007669"/>
    <property type="project" value="RHEA"/>
</dbReference>
<evidence type="ECO:0000256" key="4">
    <source>
        <dbReference type="ARBA" id="ARBA00047380"/>
    </source>
</evidence>
<keyword evidence="6" id="KW-0648">Protein biosynthesis</keyword>
<dbReference type="PANTHER" id="PTHR15004">
    <property type="entry name" value="GLUTAMYL-TRNA(GLN) AMIDOTRANSFERASE SUBUNIT C, MITOCHONDRIAL"/>
    <property type="match status" value="1"/>
</dbReference>
<keyword evidence="6" id="KW-0067">ATP-binding</keyword>
<evidence type="ECO:0000256" key="5">
    <source>
        <dbReference type="ARBA" id="ARBA00047913"/>
    </source>
</evidence>
<gene>
    <name evidence="6 7" type="primary">gatC</name>
    <name evidence="7" type="ORF">ABG79_00337</name>
</gene>
<evidence type="ECO:0000313" key="7">
    <source>
        <dbReference type="EMBL" id="KRQ87536.1"/>
    </source>
</evidence>
<comment type="caution">
    <text evidence="7">The sequence shown here is derived from an EMBL/GenBank/DDBJ whole genome shotgun (WGS) entry which is preliminary data.</text>
</comment>
<evidence type="ECO:0000256" key="3">
    <source>
        <dbReference type="ARBA" id="ARBA00024799"/>
    </source>
</evidence>
<dbReference type="HAMAP" id="MF_00122">
    <property type="entry name" value="GatC"/>
    <property type="match status" value="1"/>
</dbReference>
<dbReference type="NCBIfam" id="TIGR00135">
    <property type="entry name" value="gatC"/>
    <property type="match status" value="1"/>
</dbReference>
<evidence type="ECO:0000313" key="8">
    <source>
        <dbReference type="Proteomes" id="UP000052015"/>
    </source>
</evidence>
<dbReference type="GO" id="GO:0005524">
    <property type="term" value="F:ATP binding"/>
    <property type="evidence" value="ECO:0007669"/>
    <property type="project" value="UniProtKB-KW"/>
</dbReference>
<dbReference type="GO" id="GO:0070681">
    <property type="term" value="P:glutaminyl-tRNAGln biosynthesis via transamidation"/>
    <property type="evidence" value="ECO:0007669"/>
    <property type="project" value="TreeGrafter"/>
</dbReference>
<dbReference type="PATRIC" id="fig|908809.3.peg.337"/>
<dbReference type="InterPro" id="IPR036113">
    <property type="entry name" value="Asp/Glu-ADT_sf_sub_c"/>
</dbReference>
<keyword evidence="6" id="KW-0547">Nucleotide-binding</keyword>
<dbReference type="InterPro" id="IPR003837">
    <property type="entry name" value="GatC"/>
</dbReference>
<name>A0A0R3JVE2_CALMK</name>
<comment type="catalytic activity">
    <reaction evidence="5 6">
        <text>L-glutamyl-tRNA(Gln) + L-glutamine + ATP + H2O = L-glutaminyl-tRNA(Gln) + L-glutamate + ADP + phosphate + H(+)</text>
        <dbReference type="Rhea" id="RHEA:17521"/>
        <dbReference type="Rhea" id="RHEA-COMP:9681"/>
        <dbReference type="Rhea" id="RHEA-COMP:9684"/>
        <dbReference type="ChEBI" id="CHEBI:15377"/>
        <dbReference type="ChEBI" id="CHEBI:15378"/>
        <dbReference type="ChEBI" id="CHEBI:29985"/>
        <dbReference type="ChEBI" id="CHEBI:30616"/>
        <dbReference type="ChEBI" id="CHEBI:43474"/>
        <dbReference type="ChEBI" id="CHEBI:58359"/>
        <dbReference type="ChEBI" id="CHEBI:78520"/>
        <dbReference type="ChEBI" id="CHEBI:78521"/>
        <dbReference type="ChEBI" id="CHEBI:456216"/>
    </reaction>
</comment>
<reference evidence="7 8" key="1">
    <citation type="submission" date="2015-09" db="EMBL/GenBank/DDBJ databases">
        <title>Draft genome sequence of a Caloramator mitchellensis, a moderate thermophile from the Great Artesian Basin of Australia.</title>
        <authorList>
            <person name="Patel B.K."/>
        </authorList>
    </citation>
    <scope>NUCLEOTIDE SEQUENCE [LARGE SCALE GENOMIC DNA]</scope>
    <source>
        <strain evidence="7 8">VF08</strain>
    </source>
</reference>
<evidence type="ECO:0000256" key="1">
    <source>
        <dbReference type="ARBA" id="ARBA00010757"/>
    </source>
</evidence>
<dbReference type="SUPFAM" id="SSF141000">
    <property type="entry name" value="Glu-tRNAGln amidotransferase C subunit"/>
    <property type="match status" value="1"/>
</dbReference>
<dbReference type="Gene3D" id="1.10.20.60">
    <property type="entry name" value="Glu-tRNAGln amidotransferase C subunit, N-terminal domain"/>
    <property type="match status" value="1"/>
</dbReference>
<dbReference type="EMBL" id="LKHP01000002">
    <property type="protein sequence ID" value="KRQ87536.1"/>
    <property type="molecule type" value="Genomic_DNA"/>
</dbReference>
<protein>
    <recommendedName>
        <fullName evidence="6">Aspartyl/glutamyl-tRNA(Asn/Gln) amidotransferase subunit C</fullName>
        <shortName evidence="6">Asp/Glu-ADT subunit C</shortName>
        <ecNumber evidence="6">6.3.5.-</ecNumber>
    </recommendedName>
</protein>
<dbReference type="PANTHER" id="PTHR15004:SF0">
    <property type="entry name" value="GLUTAMYL-TRNA(GLN) AMIDOTRANSFERASE SUBUNIT C, MITOCHONDRIAL"/>
    <property type="match status" value="1"/>
</dbReference>
<organism evidence="7 8">
    <name type="scientific">Caloramator mitchellensis</name>
    <dbReference type="NCBI Taxonomy" id="908809"/>
    <lineage>
        <taxon>Bacteria</taxon>
        <taxon>Bacillati</taxon>
        <taxon>Bacillota</taxon>
        <taxon>Clostridia</taxon>
        <taxon>Eubacteriales</taxon>
        <taxon>Clostridiaceae</taxon>
        <taxon>Caloramator</taxon>
    </lineage>
</organism>
<dbReference type="Pfam" id="PF02686">
    <property type="entry name" value="GatC"/>
    <property type="match status" value="1"/>
</dbReference>
<comment type="similarity">
    <text evidence="1 6">Belongs to the GatC family.</text>
</comment>
<dbReference type="OrthoDB" id="9813938at2"/>
<dbReference type="GO" id="GO:0006412">
    <property type="term" value="P:translation"/>
    <property type="evidence" value="ECO:0007669"/>
    <property type="project" value="UniProtKB-UniRule"/>
</dbReference>
<evidence type="ECO:0000256" key="6">
    <source>
        <dbReference type="HAMAP-Rule" id="MF_00122"/>
    </source>
</evidence>
<keyword evidence="6 7" id="KW-0436">Ligase</keyword>
<dbReference type="Proteomes" id="UP000052015">
    <property type="component" value="Unassembled WGS sequence"/>
</dbReference>
<dbReference type="EC" id="6.3.5.-" evidence="6"/>